<dbReference type="Gene3D" id="3.40.50.1000">
    <property type="entry name" value="HAD superfamily/HAD-like"/>
    <property type="match status" value="1"/>
</dbReference>
<organism evidence="2 4">
    <name type="scientific">Fluoribacter gormanii</name>
    <dbReference type="NCBI Taxonomy" id="464"/>
    <lineage>
        <taxon>Bacteria</taxon>
        <taxon>Pseudomonadati</taxon>
        <taxon>Pseudomonadota</taxon>
        <taxon>Gammaproteobacteria</taxon>
        <taxon>Legionellales</taxon>
        <taxon>Legionellaceae</taxon>
        <taxon>Fluoribacter</taxon>
    </lineage>
</organism>
<dbReference type="Proteomes" id="UP000186808">
    <property type="component" value="Unassembled WGS sequence"/>
</dbReference>
<reference evidence="2 4" key="2">
    <citation type="submission" date="2018-06" db="EMBL/GenBank/DDBJ databases">
        <authorList>
            <consortium name="Pathogen Informatics"/>
            <person name="Doyle S."/>
        </authorList>
    </citation>
    <scope>NUCLEOTIDE SEQUENCE [LARGE SCALE GENOMIC DNA]</scope>
    <source>
        <strain evidence="2 4">NCTC11401</strain>
    </source>
</reference>
<dbReference type="GO" id="GO:0005829">
    <property type="term" value="C:cytosol"/>
    <property type="evidence" value="ECO:0007669"/>
    <property type="project" value="TreeGrafter"/>
</dbReference>
<dbReference type="EMBL" id="UGGV01000001">
    <property type="protein sequence ID" value="STO26093.1"/>
    <property type="molecule type" value="Genomic_DNA"/>
</dbReference>
<reference evidence="1 3" key="1">
    <citation type="submission" date="2017-01" db="EMBL/GenBank/DDBJ databases">
        <authorList>
            <person name="Varghese N."/>
            <person name="Submissions S."/>
        </authorList>
    </citation>
    <scope>NUCLEOTIDE SEQUENCE [LARGE SCALE GENOMIC DNA]</scope>
    <source>
        <strain evidence="1 3">ATCC 33342</strain>
    </source>
</reference>
<dbReference type="AlphaFoldDB" id="A0A377GNB2"/>
<dbReference type="InterPro" id="IPR036412">
    <property type="entry name" value="HAD-like_sf"/>
</dbReference>
<dbReference type="InterPro" id="IPR050155">
    <property type="entry name" value="HAD-like_hydrolase_sf"/>
</dbReference>
<dbReference type="PANTHER" id="PTHR43434">
    <property type="entry name" value="PHOSPHOGLYCOLATE PHOSPHATASE"/>
    <property type="match status" value="1"/>
</dbReference>
<dbReference type="Gene3D" id="1.10.150.240">
    <property type="entry name" value="Putative phosphatase, domain 2"/>
    <property type="match status" value="1"/>
</dbReference>
<dbReference type="GO" id="GO:0008967">
    <property type="term" value="F:phosphoglycolate phosphatase activity"/>
    <property type="evidence" value="ECO:0007669"/>
    <property type="project" value="TreeGrafter"/>
</dbReference>
<keyword evidence="3" id="KW-1185">Reference proteome</keyword>
<evidence type="ECO:0000313" key="1">
    <source>
        <dbReference type="EMBL" id="SIR01938.1"/>
    </source>
</evidence>
<evidence type="ECO:0000313" key="4">
    <source>
        <dbReference type="Proteomes" id="UP000254374"/>
    </source>
</evidence>
<dbReference type="InterPro" id="IPR041492">
    <property type="entry name" value="HAD_2"/>
</dbReference>
<dbReference type="Proteomes" id="UP000254374">
    <property type="component" value="Unassembled WGS sequence"/>
</dbReference>
<dbReference type="GO" id="GO:0006281">
    <property type="term" value="P:DNA repair"/>
    <property type="evidence" value="ECO:0007669"/>
    <property type="project" value="TreeGrafter"/>
</dbReference>
<dbReference type="EMBL" id="FTNL01000005">
    <property type="protein sequence ID" value="SIR01938.1"/>
    <property type="molecule type" value="Genomic_DNA"/>
</dbReference>
<dbReference type="SFLD" id="SFLDG01129">
    <property type="entry name" value="C1.5:_HAD__Beta-PGM__Phosphata"/>
    <property type="match status" value="1"/>
</dbReference>
<dbReference type="STRING" id="464.Lgor_0532"/>
<dbReference type="SFLD" id="SFLDS00003">
    <property type="entry name" value="Haloacid_Dehalogenase"/>
    <property type="match status" value="1"/>
</dbReference>
<evidence type="ECO:0000313" key="2">
    <source>
        <dbReference type="EMBL" id="STO26093.1"/>
    </source>
</evidence>
<dbReference type="Pfam" id="PF13419">
    <property type="entry name" value="HAD_2"/>
    <property type="match status" value="1"/>
</dbReference>
<proteinExistence type="predicted"/>
<evidence type="ECO:0000313" key="3">
    <source>
        <dbReference type="Proteomes" id="UP000186808"/>
    </source>
</evidence>
<dbReference type="SUPFAM" id="SSF56784">
    <property type="entry name" value="HAD-like"/>
    <property type="match status" value="1"/>
</dbReference>
<dbReference type="InterPro" id="IPR023214">
    <property type="entry name" value="HAD_sf"/>
</dbReference>
<gene>
    <name evidence="2" type="ORF">NCTC11401_02945</name>
    <name evidence="1" type="ORF">SAMN05421777_105122</name>
</gene>
<sequence>MIHRKLNLIFDFDGTLADSFHIAIEKLTLLANELNLRKIEPSELEILRNLTSKELIHYLKIPFFKLPHLMHRAREHMKNEISTLSIFIDLPEVLTELKHLDCTMGIVTSNSLVNVSTWLEQHQMQNIFNFIHAESSYFGKGYLLKKAIKSYAMKLDDTFYIGDETRDIEAAKKCHIQSIAVTWGFNSESLLTRYNPTHIARNPQNILTIVNDLF</sequence>
<name>A0A377GNB2_9GAMM</name>
<dbReference type="RefSeq" id="WP_058467047.1">
    <property type="nucleotide sequence ID" value="NZ_CAAAIV010000092.1"/>
</dbReference>
<dbReference type="OrthoDB" id="9782449at2"/>
<dbReference type="InterPro" id="IPR023198">
    <property type="entry name" value="PGP-like_dom2"/>
</dbReference>
<protein>
    <submittedName>
        <fullName evidence="2">Phosphoglycolate phosphatase</fullName>
    </submittedName>
</protein>
<accession>A0A377GNB2</accession>
<dbReference type="PANTHER" id="PTHR43434:SF13">
    <property type="entry name" value="PHOSPHOGLYCOLATE PHOSPHATASE"/>
    <property type="match status" value="1"/>
</dbReference>